<dbReference type="Pfam" id="PF03551">
    <property type="entry name" value="PadR"/>
    <property type="match status" value="1"/>
</dbReference>
<dbReference type="PANTHER" id="PTHR33169">
    <property type="entry name" value="PADR-FAMILY TRANSCRIPTIONAL REGULATOR"/>
    <property type="match status" value="1"/>
</dbReference>
<sequence length="170" mass="18958">MLELAILGFLAEGPLHGYELRRKLAGLSGHVRPVSDGSLYPALNRLVKAGLLDRRAEPGASAAQRYTLSLTAAGRAELLRRLRDADGLDISDSSRFFTVLAFLSHLPDVAGQHAVLRRRLEFLRQETSFFHDGDRPLRAEDTTDPYHRGMLLIARATSRAERSWLREVLG</sequence>
<organism evidence="2 3">
    <name type="scientific">Streptomyces gulbargensis</name>
    <dbReference type="NCBI Taxonomy" id="364901"/>
    <lineage>
        <taxon>Bacteria</taxon>
        <taxon>Bacillati</taxon>
        <taxon>Actinomycetota</taxon>
        <taxon>Actinomycetes</taxon>
        <taxon>Kitasatosporales</taxon>
        <taxon>Streptomycetaceae</taxon>
        <taxon>Streptomyces</taxon>
    </lineage>
</organism>
<dbReference type="PANTHER" id="PTHR33169:SF26">
    <property type="entry name" value="CONSERVED PROTEIN"/>
    <property type="match status" value="1"/>
</dbReference>
<dbReference type="InterPro" id="IPR036388">
    <property type="entry name" value="WH-like_DNA-bd_sf"/>
</dbReference>
<evidence type="ECO:0000259" key="1">
    <source>
        <dbReference type="Pfam" id="PF03551"/>
    </source>
</evidence>
<dbReference type="Proteomes" id="UP001501000">
    <property type="component" value="Unassembled WGS sequence"/>
</dbReference>
<comment type="caution">
    <text evidence="2">The sequence shown here is derived from an EMBL/GenBank/DDBJ whole genome shotgun (WGS) entry which is preliminary data.</text>
</comment>
<gene>
    <name evidence="2" type="ORF">GCM10022244_01290</name>
</gene>
<feature type="domain" description="Transcription regulator PadR N-terminal" evidence="1">
    <location>
        <begin position="6"/>
        <end position="78"/>
    </location>
</feature>
<name>A0ABP7LA37_9ACTN</name>
<dbReference type="RefSeq" id="WP_345277589.1">
    <property type="nucleotide sequence ID" value="NZ_BAABAJ010000001.1"/>
</dbReference>
<keyword evidence="3" id="KW-1185">Reference proteome</keyword>
<dbReference type="InterPro" id="IPR052509">
    <property type="entry name" value="Metal_resp_DNA-bind_regulator"/>
</dbReference>
<evidence type="ECO:0000313" key="2">
    <source>
        <dbReference type="EMBL" id="GAA3895222.1"/>
    </source>
</evidence>
<evidence type="ECO:0000313" key="3">
    <source>
        <dbReference type="Proteomes" id="UP001501000"/>
    </source>
</evidence>
<accession>A0ABP7LA37</accession>
<dbReference type="InterPro" id="IPR036390">
    <property type="entry name" value="WH_DNA-bd_sf"/>
</dbReference>
<proteinExistence type="predicted"/>
<dbReference type="InterPro" id="IPR005149">
    <property type="entry name" value="Tscrpt_reg_PadR_N"/>
</dbReference>
<reference evidence="3" key="1">
    <citation type="journal article" date="2019" name="Int. J. Syst. Evol. Microbiol.">
        <title>The Global Catalogue of Microorganisms (GCM) 10K type strain sequencing project: providing services to taxonomists for standard genome sequencing and annotation.</title>
        <authorList>
            <consortium name="The Broad Institute Genomics Platform"/>
            <consortium name="The Broad Institute Genome Sequencing Center for Infectious Disease"/>
            <person name="Wu L."/>
            <person name="Ma J."/>
        </authorList>
    </citation>
    <scope>NUCLEOTIDE SEQUENCE [LARGE SCALE GENOMIC DNA]</scope>
    <source>
        <strain evidence="3">JCM 16956</strain>
    </source>
</reference>
<protein>
    <submittedName>
        <fullName evidence="2">PadR family transcriptional regulator</fullName>
    </submittedName>
</protein>
<dbReference type="EMBL" id="BAABAJ010000001">
    <property type="protein sequence ID" value="GAA3895222.1"/>
    <property type="molecule type" value="Genomic_DNA"/>
</dbReference>
<dbReference type="SUPFAM" id="SSF46785">
    <property type="entry name" value="Winged helix' DNA-binding domain"/>
    <property type="match status" value="1"/>
</dbReference>
<dbReference type="Gene3D" id="1.10.10.10">
    <property type="entry name" value="Winged helix-like DNA-binding domain superfamily/Winged helix DNA-binding domain"/>
    <property type="match status" value="1"/>
</dbReference>